<sequence>MIKKLGKLILFLYVLSLTPIPLLGFGAALFWYKDGYYIEDIKSTVSSIWFEMIENYELQYLNELIGYFVGFTVFAIILLTFLVIWFKLKNRRVLKAR</sequence>
<feature type="transmembrane region" description="Helical" evidence="1">
    <location>
        <begin position="12"/>
        <end position="32"/>
    </location>
</feature>
<name>A0A7V7RI05_9BACI</name>
<comment type="caution">
    <text evidence="2">The sequence shown here is derived from an EMBL/GenBank/DDBJ whole genome shotgun (WGS) entry which is preliminary data.</text>
</comment>
<dbReference type="EMBL" id="WBOT01000012">
    <property type="protein sequence ID" value="KAB2329463.1"/>
    <property type="molecule type" value="Genomic_DNA"/>
</dbReference>
<evidence type="ECO:0000313" key="2">
    <source>
        <dbReference type="EMBL" id="KAB2329463.1"/>
    </source>
</evidence>
<keyword evidence="1" id="KW-1133">Transmembrane helix</keyword>
<gene>
    <name evidence="2" type="ORF">F7732_21295</name>
</gene>
<proteinExistence type="predicted"/>
<reference evidence="2 3" key="1">
    <citation type="journal article" date="2014" name="Arch. Microbiol.">
        <title>Bacillus mesophilum sp. nov., strain IITR-54T, a novel 4-chlorobiphenyl dechlorinating bacterium.</title>
        <authorList>
            <person name="Manickam N."/>
            <person name="Singh N.K."/>
            <person name="Bajaj A."/>
            <person name="Kumar R.M."/>
            <person name="Kaur G."/>
            <person name="Kaur N."/>
            <person name="Bala M."/>
            <person name="Kumar A."/>
            <person name="Mayilraj S."/>
        </authorList>
    </citation>
    <scope>NUCLEOTIDE SEQUENCE [LARGE SCALE GENOMIC DNA]</scope>
    <source>
        <strain evidence="2 3">IITR-54</strain>
    </source>
</reference>
<accession>A0A7V7RI05</accession>
<keyword evidence="1" id="KW-0812">Transmembrane</keyword>
<dbReference type="AlphaFoldDB" id="A0A7V7RI05"/>
<evidence type="ECO:0000256" key="1">
    <source>
        <dbReference type="SAM" id="Phobius"/>
    </source>
</evidence>
<dbReference type="Proteomes" id="UP000441354">
    <property type="component" value="Unassembled WGS sequence"/>
</dbReference>
<keyword evidence="1" id="KW-0472">Membrane</keyword>
<protein>
    <submittedName>
        <fullName evidence="2">Uncharacterized protein</fullName>
    </submittedName>
</protein>
<feature type="transmembrane region" description="Helical" evidence="1">
    <location>
        <begin position="64"/>
        <end position="88"/>
    </location>
</feature>
<organism evidence="2 3">
    <name type="scientific">Bacillus mesophilum</name>
    <dbReference type="NCBI Taxonomy" id="1071718"/>
    <lineage>
        <taxon>Bacteria</taxon>
        <taxon>Bacillati</taxon>
        <taxon>Bacillota</taxon>
        <taxon>Bacilli</taxon>
        <taxon>Bacillales</taxon>
        <taxon>Bacillaceae</taxon>
        <taxon>Bacillus</taxon>
    </lineage>
</organism>
<evidence type="ECO:0000313" key="3">
    <source>
        <dbReference type="Proteomes" id="UP000441354"/>
    </source>
</evidence>
<keyword evidence="3" id="KW-1185">Reference proteome</keyword>
<dbReference type="RefSeq" id="WP_151576036.1">
    <property type="nucleotide sequence ID" value="NZ_WBOT01000012.1"/>
</dbReference>